<sequence>MPGFIMHYLYGIKCVKEFQAQYLEKDIEKHKGVFALGTQGPDLFFYHFPSKFLYEQNPGSIMHKEESGRFFLNFIRNIDIMSGEKKETAIAYLCGFLAHYSLDQYCHPYVYARTGYHGNEKGYLGRHIAFETQMDIEILKRLTGNKPSAFSQVKVIKMNLYEKKVVGDLLYKTLIQTYSNKKIHYLTALSAVYMFGWALRVIQDKNCWKKPLVGKIEKKFYGYETISAHIMNDKVDDSKLNQNDVLNLQKNKWQHPWDDSLVSDESVIELWNKSKNFYEKLMKPLEEYFFSSKESDNSYLLNTLLERIGNKSYHTGFDCGFKNYKKNIKSSKL</sequence>
<organism evidence="2 3">
    <name type="scientific">Anaerosacchariphilus polymeriproducens</name>
    <dbReference type="NCBI Taxonomy" id="1812858"/>
    <lineage>
        <taxon>Bacteria</taxon>
        <taxon>Bacillati</taxon>
        <taxon>Bacillota</taxon>
        <taxon>Clostridia</taxon>
        <taxon>Lachnospirales</taxon>
        <taxon>Lachnospiraceae</taxon>
        <taxon>Anaerosacchariphilus</taxon>
    </lineage>
</organism>
<feature type="domain" description="Phospholipase C/D" evidence="1">
    <location>
        <begin position="7"/>
        <end position="150"/>
    </location>
</feature>
<accession>A0A371AWM9</accession>
<reference evidence="2 3" key="1">
    <citation type="submission" date="2018-07" db="EMBL/GenBank/DDBJ databases">
        <title>Anaerosacharophilus polymeroproducens gen. nov. sp. nov., an anaerobic bacterium isolated from salt field.</title>
        <authorList>
            <person name="Kim W."/>
            <person name="Yang S.-H."/>
            <person name="Oh J."/>
            <person name="Lee J.-H."/>
            <person name="Kwon K.K."/>
        </authorList>
    </citation>
    <scope>NUCLEOTIDE SEQUENCE [LARGE SCALE GENOMIC DNA]</scope>
    <source>
        <strain evidence="2 3">MCWD5</strain>
    </source>
</reference>
<dbReference type="InterPro" id="IPR029002">
    <property type="entry name" value="PLPC/GPLD1"/>
</dbReference>
<dbReference type="Proteomes" id="UP000255036">
    <property type="component" value="Unassembled WGS sequence"/>
</dbReference>
<dbReference type="AlphaFoldDB" id="A0A371AWM9"/>
<evidence type="ECO:0000313" key="2">
    <source>
        <dbReference type="EMBL" id="RDU23963.1"/>
    </source>
</evidence>
<gene>
    <name evidence="2" type="ORF">DWV06_06620</name>
</gene>
<evidence type="ECO:0000259" key="1">
    <source>
        <dbReference type="Pfam" id="PF00882"/>
    </source>
</evidence>
<name>A0A371AWM9_9FIRM</name>
<protein>
    <recommendedName>
        <fullName evidence="1">Phospholipase C/D domain-containing protein</fullName>
    </recommendedName>
</protein>
<comment type="caution">
    <text evidence="2">The sequence shown here is derived from an EMBL/GenBank/DDBJ whole genome shotgun (WGS) entry which is preliminary data.</text>
</comment>
<dbReference type="RefSeq" id="WP_115481396.1">
    <property type="nucleotide sequence ID" value="NZ_QRCT01000016.1"/>
</dbReference>
<dbReference type="EMBL" id="QRCT01000016">
    <property type="protein sequence ID" value="RDU23963.1"/>
    <property type="molecule type" value="Genomic_DNA"/>
</dbReference>
<dbReference type="OrthoDB" id="9810528at2"/>
<proteinExistence type="predicted"/>
<evidence type="ECO:0000313" key="3">
    <source>
        <dbReference type="Proteomes" id="UP000255036"/>
    </source>
</evidence>
<dbReference type="Pfam" id="PF00882">
    <property type="entry name" value="Zn_dep_PLPC"/>
    <property type="match status" value="1"/>
</dbReference>
<keyword evidence="3" id="KW-1185">Reference proteome</keyword>